<feature type="domain" description="FAD-binding FR-type" evidence="4">
    <location>
        <begin position="229"/>
        <end position="331"/>
    </location>
</feature>
<dbReference type="InterPro" id="IPR005302">
    <property type="entry name" value="MoCF_Sase_C"/>
</dbReference>
<dbReference type="SUPFAM" id="SSF54292">
    <property type="entry name" value="2Fe-2S ferredoxin-like"/>
    <property type="match status" value="1"/>
</dbReference>
<dbReference type="Gene3D" id="3.40.50.80">
    <property type="entry name" value="Nucleotide-binding domain of ferredoxin-NADP reductase (FNR) module"/>
    <property type="match status" value="1"/>
</dbReference>
<dbReference type="EMBL" id="BONE01000005">
    <property type="protein sequence ID" value="GIF71425.1"/>
    <property type="molecule type" value="Genomic_DNA"/>
</dbReference>
<evidence type="ECO:0000313" key="5">
    <source>
        <dbReference type="EMBL" id="GIF71425.1"/>
    </source>
</evidence>
<dbReference type="Gene3D" id="2.40.30.10">
    <property type="entry name" value="Translation factors"/>
    <property type="match status" value="1"/>
</dbReference>
<dbReference type="InterPro" id="IPR011037">
    <property type="entry name" value="Pyrv_Knase-like_insert_dom_sf"/>
</dbReference>
<proteinExistence type="predicted"/>
<name>A0ABQ4CJF4_9ACTN</name>
<dbReference type="Gene3D" id="3.10.20.30">
    <property type="match status" value="1"/>
</dbReference>
<evidence type="ECO:0000259" key="2">
    <source>
        <dbReference type="PROSITE" id="PS51085"/>
    </source>
</evidence>
<feature type="region of interest" description="Disordered" evidence="1">
    <location>
        <begin position="459"/>
        <end position="482"/>
    </location>
</feature>
<evidence type="ECO:0000256" key="1">
    <source>
        <dbReference type="SAM" id="MobiDB-lite"/>
    </source>
</evidence>
<dbReference type="Pfam" id="PF03475">
    <property type="entry name" value="YiiM_3-alpha"/>
    <property type="match status" value="1"/>
</dbReference>
<dbReference type="InterPro" id="IPR001041">
    <property type="entry name" value="2Fe-2S_ferredoxin-type"/>
</dbReference>
<dbReference type="PROSITE" id="PS51340">
    <property type="entry name" value="MOSC"/>
    <property type="match status" value="1"/>
</dbReference>
<feature type="domain" description="MOSC" evidence="3">
    <location>
        <begin position="29"/>
        <end position="164"/>
    </location>
</feature>
<protein>
    <submittedName>
        <fullName evidence="5">Sulfurase</fullName>
    </submittedName>
</protein>
<dbReference type="InterPro" id="IPR039261">
    <property type="entry name" value="FNR_nucleotide-bd"/>
</dbReference>
<organism evidence="5 6">
    <name type="scientific">Asanoa siamensis</name>
    <dbReference type="NCBI Taxonomy" id="926357"/>
    <lineage>
        <taxon>Bacteria</taxon>
        <taxon>Bacillati</taxon>
        <taxon>Actinomycetota</taxon>
        <taxon>Actinomycetes</taxon>
        <taxon>Micromonosporales</taxon>
        <taxon>Micromonosporaceae</taxon>
        <taxon>Asanoa</taxon>
    </lineage>
</organism>
<dbReference type="Proteomes" id="UP000604117">
    <property type="component" value="Unassembled WGS sequence"/>
</dbReference>
<dbReference type="InterPro" id="IPR012675">
    <property type="entry name" value="Beta-grasp_dom_sf"/>
</dbReference>
<dbReference type="SUPFAM" id="SSF52343">
    <property type="entry name" value="Ferredoxin reductase-like, C-terminal NADP-linked domain"/>
    <property type="match status" value="1"/>
</dbReference>
<dbReference type="PROSITE" id="PS51384">
    <property type="entry name" value="FAD_FR"/>
    <property type="match status" value="1"/>
</dbReference>
<dbReference type="SUPFAM" id="SSF50800">
    <property type="entry name" value="PK beta-barrel domain-like"/>
    <property type="match status" value="1"/>
</dbReference>
<evidence type="ECO:0000259" key="4">
    <source>
        <dbReference type="PROSITE" id="PS51384"/>
    </source>
</evidence>
<dbReference type="InterPro" id="IPR005163">
    <property type="entry name" value="Tri_helical_YiiM-like"/>
</dbReference>
<keyword evidence="6" id="KW-1185">Reference proteome</keyword>
<dbReference type="PROSITE" id="PS51085">
    <property type="entry name" value="2FE2S_FER_2"/>
    <property type="match status" value="1"/>
</dbReference>
<feature type="domain" description="2Fe-2S ferredoxin-type" evidence="2">
    <location>
        <begin position="481"/>
        <end position="563"/>
    </location>
</feature>
<dbReference type="InterPro" id="IPR036010">
    <property type="entry name" value="2Fe-2S_ferredoxin-like_sf"/>
</dbReference>
<dbReference type="Pfam" id="PF03473">
    <property type="entry name" value="MOSC"/>
    <property type="match status" value="1"/>
</dbReference>
<dbReference type="Pfam" id="PF00175">
    <property type="entry name" value="NAD_binding_1"/>
    <property type="match status" value="1"/>
</dbReference>
<dbReference type="Gene3D" id="2.40.33.20">
    <property type="entry name" value="PK beta-barrel domain-like"/>
    <property type="match status" value="1"/>
</dbReference>
<dbReference type="RefSeq" id="WP_203710910.1">
    <property type="nucleotide sequence ID" value="NZ_BONE01000005.1"/>
</dbReference>
<accession>A0ABQ4CJF4</accession>
<comment type="caution">
    <text evidence="5">The sequence shown here is derived from an EMBL/GenBank/DDBJ whole genome shotgun (WGS) entry which is preliminary data.</text>
</comment>
<dbReference type="InterPro" id="IPR017938">
    <property type="entry name" value="Riboflavin_synthase-like_b-brl"/>
</dbReference>
<dbReference type="SUPFAM" id="SSF63380">
    <property type="entry name" value="Riboflavin synthase domain-like"/>
    <property type="match status" value="1"/>
</dbReference>
<evidence type="ECO:0000313" key="6">
    <source>
        <dbReference type="Proteomes" id="UP000604117"/>
    </source>
</evidence>
<dbReference type="PANTHER" id="PTHR30212:SF2">
    <property type="entry name" value="PROTEIN YIIM"/>
    <property type="match status" value="1"/>
</dbReference>
<reference evidence="5 6" key="1">
    <citation type="submission" date="2021-01" db="EMBL/GenBank/DDBJ databases">
        <title>Whole genome shotgun sequence of Asanoa siamensis NBRC 107932.</title>
        <authorList>
            <person name="Komaki H."/>
            <person name="Tamura T."/>
        </authorList>
    </citation>
    <scope>NUCLEOTIDE SEQUENCE [LARGE SCALE GENOMIC DNA]</scope>
    <source>
        <strain evidence="5 6">NBRC 107932</strain>
    </source>
</reference>
<dbReference type="InterPro" id="IPR052353">
    <property type="entry name" value="Benzoxazolinone_Detox_Enz"/>
</dbReference>
<dbReference type="CDD" id="cd06184">
    <property type="entry name" value="flavohem_like_fad_nad_binding"/>
    <property type="match status" value="1"/>
</dbReference>
<dbReference type="InterPro" id="IPR017927">
    <property type="entry name" value="FAD-bd_FR_type"/>
</dbReference>
<gene>
    <name evidence="5" type="ORF">Asi02nite_09430</name>
</gene>
<sequence>MATLLSVNVGMPKDVAWHGKTVHTGVWKAPVTGRVMARRLNVDGDGQGDLAGHGGEQRAVLVYQTDSYAHWSDFFSKDLGGYGAFGENFTVDGLADDEVHIGDRYRIGDAEFEVTQPRVTCFRVGMRLGEPRLPALLVGHHRPGFYLRVITEGEVGAGDEIVRTRIGPHRVTVAEVDALLYLPNPDHGRIRDALDVPALSPGWQVSFKDVLAGGGGLAPVPTGKEPPWTGFRSLRVERVVPETASVTSIYLAPADGKPLPVPAAGQYLTVRVPSAGTPAPVRSYSLSDPATYRISVKREEHGVVSGLLQEGTLHPGSLLEVAAARGEFLLAAGADPVLLISAGIGVTPVLAMLHRLAADRDQREIWWVHAAHDQAHQAFAAEARDLLRALPNSREHIFYAVDQRLTGAVLESLAMPKRADAYVCGPESFMDDIRAALVDQGMKPDRVRTELFAARSAINPGVTDATRRQPHPPSGAPGSGPAVTFARSGLTVPFADDGPSLLELAERCDVPTRWSCRTGVCHTCETALLSGEVDFDPEPLEPAGPGNTLICCARPRGEVVLDL</sequence>
<dbReference type="InterPro" id="IPR001433">
    <property type="entry name" value="OxRdtase_FAD/NAD-bd"/>
</dbReference>
<dbReference type="Pfam" id="PF00111">
    <property type="entry name" value="Fer2"/>
    <property type="match status" value="1"/>
</dbReference>
<dbReference type="PANTHER" id="PTHR30212">
    <property type="entry name" value="PROTEIN YIIM"/>
    <property type="match status" value="1"/>
</dbReference>
<dbReference type="PRINTS" id="PR00409">
    <property type="entry name" value="PHDIOXRDTASE"/>
</dbReference>
<evidence type="ECO:0000259" key="3">
    <source>
        <dbReference type="PROSITE" id="PS51340"/>
    </source>
</evidence>
<dbReference type="CDD" id="cd00207">
    <property type="entry name" value="fer2"/>
    <property type="match status" value="1"/>
</dbReference>